<dbReference type="InterPro" id="IPR052929">
    <property type="entry name" value="RNase_H-like_EbsB-rel"/>
</dbReference>
<dbReference type="GO" id="GO:0003676">
    <property type="term" value="F:nucleic acid binding"/>
    <property type="evidence" value="ECO:0007669"/>
    <property type="project" value="InterPro"/>
</dbReference>
<evidence type="ECO:0000259" key="1">
    <source>
        <dbReference type="Pfam" id="PF13456"/>
    </source>
</evidence>
<name>A0A8S9IHS7_BRACR</name>
<dbReference type="Proteomes" id="UP000712281">
    <property type="component" value="Unassembled WGS sequence"/>
</dbReference>
<sequence length="197" mass="21915">MAERLALLEAVRTGVEEERRMVCFESDYALVIKAVSSGTCIPELYGVVSDILSFVSIFEFVSFAWIPLNWASLCARPCLPPSGVTSDALAPWILWNLWKARNKFVFEGLSVPPEDISLAKEWCSNQKNEPSASSNLLRRPPQETLPVALMAERLVLLEAVRTGVKEERRMVCFESDYALVIKAVSSGTCIPELYGVV</sequence>
<comment type="caution">
    <text evidence="2">The sequence shown here is derived from an EMBL/GenBank/DDBJ whole genome shotgun (WGS) entry which is preliminary data.</text>
</comment>
<feature type="domain" description="RNase H type-1" evidence="1">
    <location>
        <begin position="1"/>
        <end position="69"/>
    </location>
</feature>
<accession>A0A8S9IHS7</accession>
<dbReference type="EMBL" id="QGKW02001911">
    <property type="protein sequence ID" value="KAF2569630.1"/>
    <property type="molecule type" value="Genomic_DNA"/>
</dbReference>
<evidence type="ECO:0000313" key="2">
    <source>
        <dbReference type="EMBL" id="KAF2569630.1"/>
    </source>
</evidence>
<dbReference type="GO" id="GO:0004523">
    <property type="term" value="F:RNA-DNA hybrid ribonuclease activity"/>
    <property type="evidence" value="ECO:0007669"/>
    <property type="project" value="InterPro"/>
</dbReference>
<evidence type="ECO:0000313" key="3">
    <source>
        <dbReference type="Proteomes" id="UP000712281"/>
    </source>
</evidence>
<dbReference type="InterPro" id="IPR002156">
    <property type="entry name" value="RNaseH_domain"/>
</dbReference>
<gene>
    <name evidence="2" type="ORF">F2Q68_00027650</name>
</gene>
<dbReference type="AlphaFoldDB" id="A0A8S9IHS7"/>
<reference evidence="2" key="1">
    <citation type="submission" date="2019-12" db="EMBL/GenBank/DDBJ databases">
        <title>Genome sequencing and annotation of Brassica cretica.</title>
        <authorList>
            <person name="Studholme D.J."/>
            <person name="Sarris P.F."/>
        </authorList>
    </citation>
    <scope>NUCLEOTIDE SEQUENCE</scope>
    <source>
        <strain evidence="2">PFS-001/15</strain>
        <tissue evidence="2">Leaf</tissue>
    </source>
</reference>
<organism evidence="2 3">
    <name type="scientific">Brassica cretica</name>
    <name type="common">Mustard</name>
    <dbReference type="NCBI Taxonomy" id="69181"/>
    <lineage>
        <taxon>Eukaryota</taxon>
        <taxon>Viridiplantae</taxon>
        <taxon>Streptophyta</taxon>
        <taxon>Embryophyta</taxon>
        <taxon>Tracheophyta</taxon>
        <taxon>Spermatophyta</taxon>
        <taxon>Magnoliopsida</taxon>
        <taxon>eudicotyledons</taxon>
        <taxon>Gunneridae</taxon>
        <taxon>Pentapetalae</taxon>
        <taxon>rosids</taxon>
        <taxon>malvids</taxon>
        <taxon>Brassicales</taxon>
        <taxon>Brassicaceae</taxon>
        <taxon>Brassiceae</taxon>
        <taxon>Brassica</taxon>
    </lineage>
</organism>
<protein>
    <recommendedName>
        <fullName evidence="1">RNase H type-1 domain-containing protein</fullName>
    </recommendedName>
</protein>
<dbReference type="PANTHER" id="PTHR47074:SF11">
    <property type="entry name" value="REVERSE TRANSCRIPTASE-LIKE PROTEIN"/>
    <property type="match status" value="1"/>
</dbReference>
<dbReference type="Pfam" id="PF13456">
    <property type="entry name" value="RVT_3"/>
    <property type="match status" value="1"/>
</dbReference>
<proteinExistence type="predicted"/>
<dbReference type="PANTHER" id="PTHR47074">
    <property type="entry name" value="BNAC02G40300D PROTEIN"/>
    <property type="match status" value="1"/>
</dbReference>